<feature type="transmembrane region" description="Helical" evidence="6">
    <location>
        <begin position="392"/>
        <end position="411"/>
    </location>
</feature>
<dbReference type="InterPro" id="IPR038766">
    <property type="entry name" value="Membrane_comp_ABC_pdt"/>
</dbReference>
<evidence type="ECO:0000259" key="7">
    <source>
        <dbReference type="Pfam" id="PF02687"/>
    </source>
</evidence>
<feature type="transmembrane region" description="Helical" evidence="6">
    <location>
        <begin position="753"/>
        <end position="778"/>
    </location>
</feature>
<evidence type="ECO:0000256" key="5">
    <source>
        <dbReference type="ARBA" id="ARBA00023136"/>
    </source>
</evidence>
<name>A0A8J8MUQ7_9RHOB</name>
<dbReference type="RefSeq" id="WP_211785319.1">
    <property type="nucleotide sequence ID" value="NZ_CP047290.1"/>
</dbReference>
<dbReference type="PANTHER" id="PTHR30287:SF1">
    <property type="entry name" value="INNER MEMBRANE PROTEIN"/>
    <property type="match status" value="1"/>
</dbReference>
<dbReference type="PANTHER" id="PTHR30287">
    <property type="entry name" value="MEMBRANE COMPONENT OF PREDICTED ABC SUPERFAMILY METABOLITE UPTAKE TRANSPORTER"/>
    <property type="match status" value="1"/>
</dbReference>
<feature type="domain" description="MacB-like periplasmic core" evidence="8">
    <location>
        <begin position="23"/>
        <end position="226"/>
    </location>
</feature>
<dbReference type="EMBL" id="CP047290">
    <property type="protein sequence ID" value="QUS37040.1"/>
    <property type="molecule type" value="Genomic_DNA"/>
</dbReference>
<keyword evidence="4 6" id="KW-1133">Transmembrane helix</keyword>
<keyword evidence="5 6" id="KW-0472">Membrane</keyword>
<reference evidence="9" key="1">
    <citation type="submission" date="2020-01" db="EMBL/GenBank/DDBJ databases">
        <authorList>
            <person name="Yang Y."/>
            <person name="Kwon Y.M."/>
        </authorList>
    </citation>
    <scope>NUCLEOTIDE SEQUENCE</scope>
    <source>
        <strain evidence="9">PG104</strain>
        <plasmid evidence="9">unnamed1</plasmid>
    </source>
</reference>
<keyword evidence="9" id="KW-0614">Plasmid</keyword>
<feature type="transmembrane region" description="Helical" evidence="6">
    <location>
        <begin position="255"/>
        <end position="280"/>
    </location>
</feature>
<geneLocation type="plasmid" evidence="9 10">
    <name>unnamed1</name>
</geneLocation>
<evidence type="ECO:0000256" key="6">
    <source>
        <dbReference type="SAM" id="Phobius"/>
    </source>
</evidence>
<feature type="transmembrane region" description="Helical" evidence="6">
    <location>
        <begin position="301"/>
        <end position="334"/>
    </location>
</feature>
<comment type="subcellular location">
    <subcellularLocation>
        <location evidence="1">Cell membrane</location>
        <topology evidence="1">Multi-pass membrane protein</topology>
    </subcellularLocation>
</comment>
<feature type="transmembrane region" description="Helical" evidence="6">
    <location>
        <begin position="417"/>
        <end position="439"/>
    </location>
</feature>
<dbReference type="GO" id="GO:0005886">
    <property type="term" value="C:plasma membrane"/>
    <property type="evidence" value="ECO:0007669"/>
    <property type="project" value="UniProtKB-SubCell"/>
</dbReference>
<keyword evidence="10" id="KW-1185">Reference proteome</keyword>
<evidence type="ECO:0000256" key="2">
    <source>
        <dbReference type="ARBA" id="ARBA00022475"/>
    </source>
</evidence>
<gene>
    <name evidence="9" type="ORF">GR316_11650</name>
</gene>
<feature type="transmembrane region" description="Helical" evidence="6">
    <location>
        <begin position="790"/>
        <end position="813"/>
    </location>
</feature>
<accession>A0A8J8MUQ7</accession>
<feature type="domain" description="ABC3 transporter permease C-terminal" evidence="7">
    <location>
        <begin position="704"/>
        <end position="812"/>
    </location>
</feature>
<proteinExistence type="predicted"/>
<dbReference type="AlphaFoldDB" id="A0A8J8MUQ7"/>
<evidence type="ECO:0000313" key="10">
    <source>
        <dbReference type="Proteomes" id="UP000679284"/>
    </source>
</evidence>
<keyword evidence="3 6" id="KW-0812">Transmembrane</keyword>
<evidence type="ECO:0000256" key="3">
    <source>
        <dbReference type="ARBA" id="ARBA00022692"/>
    </source>
</evidence>
<sequence length="825" mass="85295">MRMAWSIARRELRGGIGGFRVFLLCLMLGVAAIAAIGTVRAAIDRGLTEQGAALLGGDAEMSFSYRLASEAERAFMAEIAEQVSETVDLRSMAGAGEERVLTQLRAVDDGWPLIGQAVLDPPIPVDEALAVTDLPGAVMDPGLAARLGIEVGDTFTLGEREFRLTARLMREPDTASGGFQLAPRTVTSLRGLEGSGLLAPGTVFDSDYRLKLAAGADLDALRARAQTQFRDAGLRWRDSRRPSPSVERFVDRTGAFLVLVGLAGLAVGGIGVQAAVGAYLARKTATIATLRTLGAEGRLILASYGIQIGLLAVLGVAAGLILGTALPLMAAPWVVPLLPFPIAFGVAPQALAEAAFYGLMTAALFTLWPLARTARLRAAALYRGAEGGVPRRAALALVVLAAVLVGGAVWLSGMPGLALGAAAVLVAAMLLLAAAARGVEALARRMARRARGPSLRMALAGLGAGSETRPVILSLGLGLSVLAAIGQIDTNLRTAIERDLPERAPSYFFVDIQPDQLDGFLARVEGDPQVERVDHAPMLRGVLTRINGRPAREVAGDHWVLRGDRGVTYADTAPDVVEGTSWPAGDTGPPQISFAAEEAREMGLSLGDKITVNILGRDIEAELTSLRDVDFSDAGMGFVMMMNPQALAGAPHTSIATVYSPGRDDALLRDLGRDFPNVTAIAVGDAIARVAEALNSVATATRAAAAITLLTGIVVLLGTTAAGTGARVREAAVLKVLGATRARILAGFVLRSALMGAVGGLIAVAAGAAAGWAVMTFVMHSSYAFAPGSAAVIVAGGVAATLAAGALFVWAPLSARPARVLRGGD</sequence>
<evidence type="ECO:0000256" key="4">
    <source>
        <dbReference type="ARBA" id="ARBA00022989"/>
    </source>
</evidence>
<dbReference type="Pfam" id="PF12704">
    <property type="entry name" value="MacB_PCD"/>
    <property type="match status" value="1"/>
</dbReference>
<organism evidence="9 10">
    <name type="scientific">Falsirhodobacter algicola</name>
    <dbReference type="NCBI Taxonomy" id="2692330"/>
    <lineage>
        <taxon>Bacteria</taxon>
        <taxon>Pseudomonadati</taxon>
        <taxon>Pseudomonadota</taxon>
        <taxon>Alphaproteobacteria</taxon>
        <taxon>Rhodobacterales</taxon>
        <taxon>Paracoccaceae</taxon>
        <taxon>Falsirhodobacter</taxon>
    </lineage>
</organism>
<evidence type="ECO:0000256" key="1">
    <source>
        <dbReference type="ARBA" id="ARBA00004651"/>
    </source>
</evidence>
<evidence type="ECO:0000313" key="9">
    <source>
        <dbReference type="EMBL" id="QUS37040.1"/>
    </source>
</evidence>
<protein>
    <submittedName>
        <fullName evidence="9">FtsX-like permease family protein</fullName>
    </submittedName>
</protein>
<dbReference type="InterPro" id="IPR025857">
    <property type="entry name" value="MacB_PCD"/>
</dbReference>
<dbReference type="Proteomes" id="UP000679284">
    <property type="component" value="Plasmid unnamed1"/>
</dbReference>
<dbReference type="Pfam" id="PF02687">
    <property type="entry name" value="FtsX"/>
    <property type="match status" value="1"/>
</dbReference>
<dbReference type="KEGG" id="fap:GR316_11650"/>
<dbReference type="InterPro" id="IPR003838">
    <property type="entry name" value="ABC3_permease_C"/>
</dbReference>
<feature type="transmembrane region" description="Helical" evidence="6">
    <location>
        <begin position="354"/>
        <end position="371"/>
    </location>
</feature>
<keyword evidence="2" id="KW-1003">Cell membrane</keyword>
<evidence type="ECO:0000259" key="8">
    <source>
        <dbReference type="Pfam" id="PF12704"/>
    </source>
</evidence>